<feature type="transmembrane region" description="Helical" evidence="7">
    <location>
        <begin position="324"/>
        <end position="349"/>
    </location>
</feature>
<keyword evidence="5 7" id="KW-0472">Membrane</keyword>
<dbReference type="EMBL" id="RWJN01000074">
    <property type="protein sequence ID" value="TCD68162.1"/>
    <property type="molecule type" value="Genomic_DNA"/>
</dbReference>
<comment type="caution">
    <text evidence="8">The sequence shown here is derived from an EMBL/GenBank/DDBJ whole genome shotgun (WGS) entry which is preliminary data.</text>
</comment>
<dbReference type="GO" id="GO:0042910">
    <property type="term" value="F:xenobiotic transmembrane transporter activity"/>
    <property type="evidence" value="ECO:0007669"/>
    <property type="project" value="InterPro"/>
</dbReference>
<dbReference type="NCBIfam" id="TIGR00797">
    <property type="entry name" value="matE"/>
    <property type="match status" value="1"/>
</dbReference>
<evidence type="ECO:0000256" key="1">
    <source>
        <dbReference type="ARBA" id="ARBA00004141"/>
    </source>
</evidence>
<dbReference type="AlphaFoldDB" id="A0A4R0RLW3"/>
<feature type="transmembrane region" description="Helical" evidence="7">
    <location>
        <begin position="544"/>
        <end position="567"/>
    </location>
</feature>
<dbReference type="GO" id="GO:0016020">
    <property type="term" value="C:membrane"/>
    <property type="evidence" value="ECO:0007669"/>
    <property type="project" value="UniProtKB-SubCell"/>
</dbReference>
<keyword evidence="9" id="KW-1185">Reference proteome</keyword>
<accession>A0A4R0RLW3</accession>
<feature type="transmembrane region" description="Helical" evidence="7">
    <location>
        <begin position="518"/>
        <end position="538"/>
    </location>
</feature>
<evidence type="ECO:0008006" key="10">
    <source>
        <dbReference type="Google" id="ProtNLM"/>
    </source>
</evidence>
<evidence type="ECO:0000256" key="3">
    <source>
        <dbReference type="ARBA" id="ARBA00022692"/>
    </source>
</evidence>
<reference evidence="8 9" key="1">
    <citation type="submission" date="2018-11" db="EMBL/GenBank/DDBJ databases">
        <title>Genome assembly of Steccherinum ochraceum LE-BIN_3174, the white-rot fungus of the Steccherinaceae family (The Residual Polyporoid clade, Polyporales, Basidiomycota).</title>
        <authorList>
            <person name="Fedorova T.V."/>
            <person name="Glazunova O.A."/>
            <person name="Landesman E.O."/>
            <person name="Moiseenko K.V."/>
            <person name="Psurtseva N.V."/>
            <person name="Savinova O.S."/>
            <person name="Shakhova N.V."/>
            <person name="Tyazhelova T.V."/>
            <person name="Vasina D.V."/>
        </authorList>
    </citation>
    <scope>NUCLEOTIDE SEQUENCE [LARGE SCALE GENOMIC DNA]</scope>
    <source>
        <strain evidence="8 9">LE-BIN_3174</strain>
    </source>
</reference>
<evidence type="ECO:0000256" key="2">
    <source>
        <dbReference type="ARBA" id="ARBA00010199"/>
    </source>
</evidence>
<proteinExistence type="inferred from homology"/>
<dbReference type="PANTHER" id="PTHR11206">
    <property type="entry name" value="MULTIDRUG RESISTANCE PROTEIN"/>
    <property type="match status" value="1"/>
</dbReference>
<feature type="transmembrane region" description="Helical" evidence="7">
    <location>
        <begin position="361"/>
        <end position="380"/>
    </location>
</feature>
<sequence>MSSTYVHYSAPSSLPSDYALLSRYAAAYNLKSEPEQDEDQQDMAGPSTHPDDDVHNPNALPIHGQNGGRTPSRRSSFPTLYVTPFNPTTSPLPDKSGFRSGPSLPNPSENTPLLGPLVPRIEEECDKHDNNEPAVNMLWEEIHILSKYTLPVFGTHVLEYSLVVASVVSIGHLSTTALAASTLGSMTASVSGFSIVQGFASTLDTMLPSAWTSSQPQLVGLWSQRMAVVMAVTLIPIMAIWLNSESILLALKQDPEVAHLAATYLKYSLIGLPAYAFNSISRRYFQSQGLFTVPTRVILCVAPINAVLNYFLVWGPEPFRLGFIGAPIATAISFNLISLASIIYGVFYVPKTAWHPLSMRCFTSLGVLVQLGLAGVGQTASEWWSWELVGLAASLLGPVALACQSVLLVSASTTFQAPFALSVAASVRIGNLLGEKNGVRAAFTARASILMGIAIALLWSTMFMVFRTKWAYIFNDDPDVVVQVASILPVVALFQVFDGMSAVTGGILRAMGKQFTGALLNLSAYYIVGIPFGIWLAFERDMSLHGLWIGLTVSLVYAAAIGVWICLRTNWDREVQKVQDRLDGDKKAAKRRDLEAHS</sequence>
<gene>
    <name evidence="8" type="ORF">EIP91_011440</name>
</gene>
<name>A0A4R0RLW3_9APHY</name>
<dbReference type="GO" id="GO:1990961">
    <property type="term" value="P:xenobiotic detoxification by transmembrane export across the plasma membrane"/>
    <property type="evidence" value="ECO:0007669"/>
    <property type="project" value="InterPro"/>
</dbReference>
<keyword evidence="3 7" id="KW-0812">Transmembrane</keyword>
<dbReference type="InterPro" id="IPR002528">
    <property type="entry name" value="MATE_fam"/>
</dbReference>
<dbReference type="STRING" id="92696.A0A4R0RLW3"/>
<dbReference type="InterPro" id="IPR045069">
    <property type="entry name" value="MATE_euk"/>
</dbReference>
<feature type="transmembrane region" description="Helical" evidence="7">
    <location>
        <begin position="449"/>
        <end position="468"/>
    </location>
</feature>
<organism evidence="8 9">
    <name type="scientific">Steccherinum ochraceum</name>
    <dbReference type="NCBI Taxonomy" id="92696"/>
    <lineage>
        <taxon>Eukaryota</taxon>
        <taxon>Fungi</taxon>
        <taxon>Dikarya</taxon>
        <taxon>Basidiomycota</taxon>
        <taxon>Agaricomycotina</taxon>
        <taxon>Agaricomycetes</taxon>
        <taxon>Polyporales</taxon>
        <taxon>Steccherinaceae</taxon>
        <taxon>Steccherinum</taxon>
    </lineage>
</organism>
<dbReference type="Proteomes" id="UP000292702">
    <property type="component" value="Unassembled WGS sequence"/>
</dbReference>
<keyword evidence="4 7" id="KW-1133">Transmembrane helix</keyword>
<evidence type="ECO:0000256" key="4">
    <source>
        <dbReference type="ARBA" id="ARBA00022989"/>
    </source>
</evidence>
<dbReference type="Pfam" id="PF01554">
    <property type="entry name" value="MatE"/>
    <property type="match status" value="2"/>
</dbReference>
<evidence type="ECO:0000313" key="9">
    <source>
        <dbReference type="Proteomes" id="UP000292702"/>
    </source>
</evidence>
<evidence type="ECO:0000256" key="5">
    <source>
        <dbReference type="ARBA" id="ARBA00023136"/>
    </source>
</evidence>
<evidence type="ECO:0000256" key="7">
    <source>
        <dbReference type="SAM" id="Phobius"/>
    </source>
</evidence>
<comment type="subcellular location">
    <subcellularLocation>
        <location evidence="1">Membrane</location>
        <topology evidence="1">Multi-pass membrane protein</topology>
    </subcellularLocation>
</comment>
<feature type="transmembrane region" description="Helical" evidence="7">
    <location>
        <begin position="227"/>
        <end position="251"/>
    </location>
</feature>
<feature type="transmembrane region" description="Helical" evidence="7">
    <location>
        <begin position="386"/>
        <end position="409"/>
    </location>
</feature>
<comment type="similarity">
    <text evidence="2">Belongs to the multi antimicrobial extrusion (MATE) (TC 2.A.66.1) family.</text>
</comment>
<protein>
    <recommendedName>
        <fullName evidence="10">MATE efflux family protein</fullName>
    </recommendedName>
</protein>
<dbReference type="OrthoDB" id="2126698at2759"/>
<feature type="transmembrane region" description="Helical" evidence="7">
    <location>
        <begin position="257"/>
        <end position="277"/>
    </location>
</feature>
<evidence type="ECO:0000256" key="6">
    <source>
        <dbReference type="SAM" id="MobiDB-lite"/>
    </source>
</evidence>
<evidence type="ECO:0000313" key="8">
    <source>
        <dbReference type="EMBL" id="TCD68162.1"/>
    </source>
</evidence>
<feature type="transmembrane region" description="Helical" evidence="7">
    <location>
        <begin position="480"/>
        <end position="497"/>
    </location>
</feature>
<dbReference type="CDD" id="cd13132">
    <property type="entry name" value="MATE_eukaryotic"/>
    <property type="match status" value="1"/>
</dbReference>
<dbReference type="GO" id="GO:0015297">
    <property type="term" value="F:antiporter activity"/>
    <property type="evidence" value="ECO:0007669"/>
    <property type="project" value="InterPro"/>
</dbReference>
<feature type="region of interest" description="Disordered" evidence="6">
    <location>
        <begin position="30"/>
        <end position="113"/>
    </location>
</feature>
<feature type="transmembrane region" description="Helical" evidence="7">
    <location>
        <begin position="289"/>
        <end position="312"/>
    </location>
</feature>